<gene>
    <name evidence="1" type="ORF">C4532_17105</name>
</gene>
<name>A0A419ERI1_9BACT</name>
<evidence type="ECO:0000313" key="2">
    <source>
        <dbReference type="Proteomes" id="UP000285961"/>
    </source>
</evidence>
<evidence type="ECO:0000313" key="1">
    <source>
        <dbReference type="EMBL" id="RJP65943.1"/>
    </source>
</evidence>
<sequence length="364" mass="42471">MKSPEEISKQIEVLLQKRDCLSEVLSALLSEIPREIYTKIEAAPYFALWQTTAKWFEENGRFFEANSVFEALYQELNEAQKETSLRIHKGMPLVWLSDNYLRLEQPWHAQRFLLLTIIEDAIANNGLVNPNTTGSYHRAVWYFGMADELFRKYAKEAHELYLQDQDLGKFPEWILLYLSAHIAMKYPIYHELDSYPLNRSFAKYWFGKLCSSGKNLGRPFEDFCALLLSCIPGFEVKMRASTQDYHFDALVRNKSISADFRKDFGNYLATESKNWEKPVQPDVIAYFASRLVFHDMKSGILFSKNGITGERDNRNAALTLIKSFYKIGRIIMVVNEEDIQEIIQGRNLINLLQEKYEQTRFGTR</sequence>
<dbReference type="Proteomes" id="UP000285961">
    <property type="component" value="Unassembled WGS sequence"/>
</dbReference>
<dbReference type="EMBL" id="QZKI01000121">
    <property type="protein sequence ID" value="RJP65943.1"/>
    <property type="molecule type" value="Genomic_DNA"/>
</dbReference>
<evidence type="ECO:0008006" key="3">
    <source>
        <dbReference type="Google" id="ProtNLM"/>
    </source>
</evidence>
<dbReference type="AlphaFoldDB" id="A0A419ERI1"/>
<protein>
    <recommendedName>
        <fullName evidence="3">Restriction endonuclease</fullName>
    </recommendedName>
</protein>
<accession>A0A419ERI1</accession>
<comment type="caution">
    <text evidence="1">The sequence shown here is derived from an EMBL/GenBank/DDBJ whole genome shotgun (WGS) entry which is preliminary data.</text>
</comment>
<proteinExistence type="predicted"/>
<organism evidence="1 2">
    <name type="scientific">Candidatus Abyssobacteria bacterium SURF_17</name>
    <dbReference type="NCBI Taxonomy" id="2093361"/>
    <lineage>
        <taxon>Bacteria</taxon>
        <taxon>Pseudomonadati</taxon>
        <taxon>Candidatus Hydrogenedentota</taxon>
        <taxon>Candidatus Abyssobacteria</taxon>
    </lineage>
</organism>
<reference evidence="1 2" key="1">
    <citation type="journal article" date="2017" name="ISME J.">
        <title>Energy and carbon metabolisms in a deep terrestrial subsurface fluid microbial community.</title>
        <authorList>
            <person name="Momper L."/>
            <person name="Jungbluth S.P."/>
            <person name="Lee M.D."/>
            <person name="Amend J.P."/>
        </authorList>
    </citation>
    <scope>NUCLEOTIDE SEQUENCE [LARGE SCALE GENOMIC DNA]</scope>
    <source>
        <strain evidence="1">SURF_17</strain>
    </source>
</reference>